<evidence type="ECO:0000313" key="2">
    <source>
        <dbReference type="Proteomes" id="UP001159428"/>
    </source>
</evidence>
<name>A0AAU9WDT6_9CNID</name>
<dbReference type="AlphaFoldDB" id="A0AAU9WDT6"/>
<dbReference type="Proteomes" id="UP001159428">
    <property type="component" value="Unassembled WGS sequence"/>
</dbReference>
<protein>
    <submittedName>
        <fullName evidence="1">Uncharacterized protein</fullName>
    </submittedName>
</protein>
<proteinExistence type="predicted"/>
<dbReference type="EMBL" id="CALNXJ010000012">
    <property type="protein sequence ID" value="CAH3110928.1"/>
    <property type="molecule type" value="Genomic_DNA"/>
</dbReference>
<organism evidence="1 2">
    <name type="scientific">Pocillopora meandrina</name>
    <dbReference type="NCBI Taxonomy" id="46732"/>
    <lineage>
        <taxon>Eukaryota</taxon>
        <taxon>Metazoa</taxon>
        <taxon>Cnidaria</taxon>
        <taxon>Anthozoa</taxon>
        <taxon>Hexacorallia</taxon>
        <taxon>Scleractinia</taxon>
        <taxon>Astrocoeniina</taxon>
        <taxon>Pocilloporidae</taxon>
        <taxon>Pocillopora</taxon>
    </lineage>
</organism>
<keyword evidence="2" id="KW-1185">Reference proteome</keyword>
<comment type="caution">
    <text evidence="1">The sequence shown here is derived from an EMBL/GenBank/DDBJ whole genome shotgun (WGS) entry which is preliminary data.</text>
</comment>
<reference evidence="1 2" key="1">
    <citation type="submission" date="2022-05" db="EMBL/GenBank/DDBJ databases">
        <authorList>
            <consortium name="Genoscope - CEA"/>
            <person name="William W."/>
        </authorList>
    </citation>
    <scope>NUCLEOTIDE SEQUENCE [LARGE SCALE GENOMIC DNA]</scope>
</reference>
<accession>A0AAU9WDT6</accession>
<evidence type="ECO:0000313" key="1">
    <source>
        <dbReference type="EMBL" id="CAH3110928.1"/>
    </source>
</evidence>
<gene>
    <name evidence="1" type="ORF">PMEA_00003880</name>
</gene>
<sequence length="285" mass="32252">MAFFLFHPRLARLTGFTGKRARVFPDLMSKYGLVRTVVTKTKGNSNTLLIGWRPPWNPKLLSDVKGFSSKSSSIKSRILQGFRYFCLAGGVVFWSCVAVSLTLSATGLLTFGIEEETVQLKHTNPHMAKHIASMFQLYDDPEDLLDVTTLMEDKKDEYALKRAAYNSTWKKLSNEEGFRTKFGDEVLVIGYNRQEISLIETRDRTGKENVHKNEDRWKVCVFIVGSKVSGLVTMEFHKVTKGEIKWVPVSLSVEEIPRSGIKICDVSAPLPNGVSKFTRFMNDDL</sequence>